<reference evidence="2 3" key="1">
    <citation type="submission" date="2020-01" db="EMBL/GenBank/DDBJ databases">
        <title>Bacteria diversity of Porities sp.</title>
        <authorList>
            <person name="Wang G."/>
        </authorList>
    </citation>
    <scope>NUCLEOTIDE SEQUENCE [LARGE SCALE GENOMIC DNA]</scope>
    <source>
        <strain evidence="2 3">R33</strain>
    </source>
</reference>
<sequence>MLLKPHLWMFFMGIGFCASQEIVSSRGDLPSAVQETSGLIFHNGKLVTHNDSGDEAVLYEIDTTDLAISRMVTLDNANHTDWEDITADESYIYVGDIGNNLGDRTELTVYRIAKEDYDVSDNVTAEAIKFSYEDEPDFMEGEEPAWDAEALVAYKEELLIFTKQPQDGNTGVYSIPKVPGNHTARRIAGYNANGLITGATFNASESELYLVGYSIQLVPFLVRIPDLNGDFNFTTGTERLQLTLNFGQVEAITHSSGNQYYLSSERFSSEQPPINSSAQLFYYTPAADPGEEPEEETPEEDEESVAEDPDNVQESTSFILYREPGSNVLKYTVPPDNTVFGRALFDTTGRRVRFTHGIDIRTNAIDLTGLRGGVYYLSLYLSGETVSKPFAFN</sequence>
<accession>A0A6L9EDY0</accession>
<name>A0A6L9EDY0_9FLAO</name>
<feature type="region of interest" description="Disordered" evidence="1">
    <location>
        <begin position="285"/>
        <end position="313"/>
    </location>
</feature>
<organism evidence="2 3">
    <name type="scientific">Poritiphilus flavus</name>
    <dbReference type="NCBI Taxonomy" id="2697053"/>
    <lineage>
        <taxon>Bacteria</taxon>
        <taxon>Pseudomonadati</taxon>
        <taxon>Bacteroidota</taxon>
        <taxon>Flavobacteriia</taxon>
        <taxon>Flavobacteriales</taxon>
        <taxon>Flavobacteriaceae</taxon>
        <taxon>Poritiphilus</taxon>
    </lineage>
</organism>
<dbReference type="RefSeq" id="WP_161436013.1">
    <property type="nucleotide sequence ID" value="NZ_WXYO01000006.1"/>
</dbReference>
<dbReference type="Proteomes" id="UP000475249">
    <property type="component" value="Unassembled WGS sequence"/>
</dbReference>
<comment type="caution">
    <text evidence="2">The sequence shown here is derived from an EMBL/GenBank/DDBJ whole genome shotgun (WGS) entry which is preliminary data.</text>
</comment>
<keyword evidence="3" id="KW-1185">Reference proteome</keyword>
<evidence type="ECO:0000313" key="3">
    <source>
        <dbReference type="Proteomes" id="UP000475249"/>
    </source>
</evidence>
<evidence type="ECO:0000256" key="1">
    <source>
        <dbReference type="SAM" id="MobiDB-lite"/>
    </source>
</evidence>
<dbReference type="AlphaFoldDB" id="A0A6L9EDY0"/>
<dbReference type="EMBL" id="WXYO01000006">
    <property type="protein sequence ID" value="NAS12964.1"/>
    <property type="molecule type" value="Genomic_DNA"/>
</dbReference>
<evidence type="ECO:0000313" key="2">
    <source>
        <dbReference type="EMBL" id="NAS12964.1"/>
    </source>
</evidence>
<feature type="compositionally biased region" description="Acidic residues" evidence="1">
    <location>
        <begin position="289"/>
        <end position="311"/>
    </location>
</feature>
<protein>
    <submittedName>
        <fullName evidence="2">Uncharacterized protein</fullName>
    </submittedName>
</protein>
<gene>
    <name evidence="2" type="ORF">GTQ38_13185</name>
</gene>
<proteinExistence type="predicted"/>